<feature type="compositionally biased region" description="Acidic residues" evidence="2">
    <location>
        <begin position="152"/>
        <end position="179"/>
    </location>
</feature>
<feature type="coiled-coil region" evidence="1">
    <location>
        <begin position="774"/>
        <end position="1084"/>
    </location>
</feature>
<feature type="region of interest" description="Disordered" evidence="2">
    <location>
        <begin position="1126"/>
        <end position="1208"/>
    </location>
</feature>
<feature type="compositionally biased region" description="Pro residues" evidence="2">
    <location>
        <begin position="192"/>
        <end position="201"/>
    </location>
</feature>
<feature type="region of interest" description="Disordered" evidence="2">
    <location>
        <begin position="1"/>
        <end position="76"/>
    </location>
</feature>
<dbReference type="Proteomes" id="UP000030653">
    <property type="component" value="Unassembled WGS sequence"/>
</dbReference>
<dbReference type="OrthoDB" id="3357224at2759"/>
<feature type="region of interest" description="Disordered" evidence="2">
    <location>
        <begin position="93"/>
        <end position="207"/>
    </location>
</feature>
<keyword evidence="1" id="KW-0175">Coiled coil</keyword>
<dbReference type="PANTHER" id="PTHR45615:SF80">
    <property type="entry name" value="GRIP DOMAIN-CONTAINING PROTEIN"/>
    <property type="match status" value="1"/>
</dbReference>
<dbReference type="GeneID" id="63688637"/>
<dbReference type="HOGENOM" id="CLU_270014_0_0_1"/>
<evidence type="ECO:0000256" key="2">
    <source>
        <dbReference type="SAM" id="MobiDB-lite"/>
    </source>
</evidence>
<sequence>MSHSRSASNTVFSPDGGVGGPGPALNPHAKPFVFGTSHTRPGSFASNPLFPSSPPSVAQQNPYPTPSSITMHGKQASIPRLNAQAAEFKPTFSVPIDMPGQGFTFQPPPQAPSLTFDLLDQSTRVVDSVDSENEDDRAAQGREKRRRRTGESDEEDPESSEDDDEDDDKENESVPEESDDGNKRQRLAGFQFPPPQLPPPAHLQSSPFSRRMTLEPISTDFIFESPNWSARASAPALMPVPSIATDPEPLPRMPHSASIAAEFNHPIFTTKVPASLFKALNAYGSDNDSRGKRSRVHSSRDFLTDEDDLNDELSDSNAALFVSNLVDSTTVEASSIGQSRTLEMAIQQVPMSYAAGLVAPSHAVHRASSMPHMRTPSPGQDSQAVLSSSAPVTVEQMEELEERISSFLTQKMGTLTEVLTGVLAGQASPARPTDSPAFDVDALVQKVAEAVESRMQDNLPLGLHARSSSLDLGNSQLEILRKTMAAQYENFRQHLVEDLAEVCRETLATRPAEWQQTSDDTPILEAALARTEETITSTMSGFRDLLSNSNNLAGARTDDDRELLLSELSAMVLPQIASLRVEPLDVDVLTEQLSEAVKPHISQLIDLASDKKETAGLIVQRLGPILSSMMPAPLDVNAISEQMAGYVERLMPPPLNVKALKKDLVEGLTEVVRTQLAGAFEKQKLEEIVPQLKDHLQPVLALKELVPTAGTFDNLVVKQEELYIQNKSSIESTKQLHTSLRSMPEQLSVAIESLDEMRAQLAKGAQALGEIRNLGKLATENADLQQQLAEASRSAVVFQGEKVALESAVASAQSQRDTASSELRELRIELESWKIRALDNKTLRDDLEKQVAEKEVEVIAAKSATASSREKVAQVEADKNDVLENNLRLKAQISKLEREASSASKEVEVLREKVSHLEKSREEARAEQTHWDEIRRTAQQVEQLTKLISGADDEELQELRRQRDRAKVMEGEFAALKKRFDEQETKLANLQRNAITSKNSIAQVQQRSTEWEKKWHTAETELAQVKSERETSEQLIRQLETEKQMLRRQLDDGDRRETEYQIEQSSLQAEVQQLQQKVDFYSASEQNRFSRSASRASANGHSGYVNAPFPFRASTSMSSDDTAFSFIEPPERDSLPTPRGTSPPLQGLWASIHAPRQSEPERATTPKAVPIAPSFARSFSMRQNNRSASPALSSVSVAPTEGDDGWWS</sequence>
<accession>M5G5Q3</accession>
<dbReference type="STRING" id="1858805.M5G5Q3"/>
<reference evidence="3 4" key="1">
    <citation type="journal article" date="2012" name="Science">
        <title>The Paleozoic origin of enzymatic lignin decomposition reconstructed from 31 fungal genomes.</title>
        <authorList>
            <person name="Floudas D."/>
            <person name="Binder M."/>
            <person name="Riley R."/>
            <person name="Barry K."/>
            <person name="Blanchette R.A."/>
            <person name="Henrissat B."/>
            <person name="Martinez A.T."/>
            <person name="Otillar R."/>
            <person name="Spatafora J.W."/>
            <person name="Yadav J.S."/>
            <person name="Aerts A."/>
            <person name="Benoit I."/>
            <person name="Boyd A."/>
            <person name="Carlson A."/>
            <person name="Copeland A."/>
            <person name="Coutinho P.M."/>
            <person name="de Vries R.P."/>
            <person name="Ferreira P."/>
            <person name="Findley K."/>
            <person name="Foster B."/>
            <person name="Gaskell J."/>
            <person name="Glotzer D."/>
            <person name="Gorecki P."/>
            <person name="Heitman J."/>
            <person name="Hesse C."/>
            <person name="Hori C."/>
            <person name="Igarashi K."/>
            <person name="Jurgens J.A."/>
            <person name="Kallen N."/>
            <person name="Kersten P."/>
            <person name="Kohler A."/>
            <person name="Kuees U."/>
            <person name="Kumar T.K.A."/>
            <person name="Kuo A."/>
            <person name="LaButti K."/>
            <person name="Larrondo L.F."/>
            <person name="Lindquist E."/>
            <person name="Ling A."/>
            <person name="Lombard V."/>
            <person name="Lucas S."/>
            <person name="Lundell T."/>
            <person name="Martin R."/>
            <person name="McLaughlin D.J."/>
            <person name="Morgenstern I."/>
            <person name="Morin E."/>
            <person name="Murat C."/>
            <person name="Nagy L.G."/>
            <person name="Nolan M."/>
            <person name="Ohm R.A."/>
            <person name="Patyshakuliyeva A."/>
            <person name="Rokas A."/>
            <person name="Ruiz-Duenas F.J."/>
            <person name="Sabat G."/>
            <person name="Salamov A."/>
            <person name="Samejima M."/>
            <person name="Schmutz J."/>
            <person name="Slot J.C."/>
            <person name="St John F."/>
            <person name="Stenlid J."/>
            <person name="Sun H."/>
            <person name="Sun S."/>
            <person name="Syed K."/>
            <person name="Tsang A."/>
            <person name="Wiebenga A."/>
            <person name="Young D."/>
            <person name="Pisabarro A."/>
            <person name="Eastwood D.C."/>
            <person name="Martin F."/>
            <person name="Cullen D."/>
            <person name="Grigoriev I.V."/>
            <person name="Hibbett D.S."/>
        </authorList>
    </citation>
    <scope>NUCLEOTIDE SEQUENCE [LARGE SCALE GENOMIC DNA]</scope>
    <source>
        <strain evidence="3 4">DJM-731 SS1</strain>
    </source>
</reference>
<dbReference type="AlphaFoldDB" id="M5G5Q3"/>
<evidence type="ECO:0000256" key="1">
    <source>
        <dbReference type="SAM" id="Coils"/>
    </source>
</evidence>
<proteinExistence type="predicted"/>
<dbReference type="PANTHER" id="PTHR45615">
    <property type="entry name" value="MYOSIN HEAVY CHAIN, NON-MUSCLE"/>
    <property type="match status" value="1"/>
</dbReference>
<keyword evidence="4" id="KW-1185">Reference proteome</keyword>
<dbReference type="OMA" id="WTNASEE"/>
<gene>
    <name evidence="3" type="ORF">DACRYDRAFT_24158</name>
</gene>
<feature type="compositionally biased region" description="Low complexity" evidence="2">
    <location>
        <begin position="1187"/>
        <end position="1199"/>
    </location>
</feature>
<organism evidence="3 4">
    <name type="scientific">Dacryopinax primogenitus (strain DJM 731)</name>
    <name type="common">Brown rot fungus</name>
    <dbReference type="NCBI Taxonomy" id="1858805"/>
    <lineage>
        <taxon>Eukaryota</taxon>
        <taxon>Fungi</taxon>
        <taxon>Dikarya</taxon>
        <taxon>Basidiomycota</taxon>
        <taxon>Agaricomycotina</taxon>
        <taxon>Dacrymycetes</taxon>
        <taxon>Dacrymycetales</taxon>
        <taxon>Dacrymycetaceae</taxon>
        <taxon>Dacryopinax</taxon>
    </lineage>
</organism>
<evidence type="ECO:0000313" key="4">
    <source>
        <dbReference type="Proteomes" id="UP000030653"/>
    </source>
</evidence>
<feature type="compositionally biased region" description="Polar residues" evidence="2">
    <location>
        <begin position="36"/>
        <end position="70"/>
    </location>
</feature>
<name>M5G5Q3_DACPD</name>
<feature type="compositionally biased region" description="Polar residues" evidence="2">
    <location>
        <begin position="1"/>
        <end position="12"/>
    </location>
</feature>
<dbReference type="EMBL" id="JH795871">
    <property type="protein sequence ID" value="EJT99092.1"/>
    <property type="molecule type" value="Genomic_DNA"/>
</dbReference>
<dbReference type="RefSeq" id="XP_040625990.1">
    <property type="nucleotide sequence ID" value="XM_040773575.1"/>
</dbReference>
<protein>
    <submittedName>
        <fullName evidence="3">Uncharacterized protein</fullName>
    </submittedName>
</protein>
<evidence type="ECO:0000313" key="3">
    <source>
        <dbReference type="EMBL" id="EJT99092.1"/>
    </source>
</evidence>